<comment type="caution">
    <text evidence="1">The sequence shown here is derived from an EMBL/GenBank/DDBJ whole genome shotgun (WGS) entry which is preliminary data.</text>
</comment>
<dbReference type="Proteomes" id="UP000752696">
    <property type="component" value="Unassembled WGS sequence"/>
</dbReference>
<dbReference type="AlphaFoldDB" id="A0A6V7H6F7"/>
<evidence type="ECO:0000313" key="1">
    <source>
        <dbReference type="EMBL" id="CAD1475054.1"/>
    </source>
</evidence>
<organism evidence="1 2">
    <name type="scientific">Heterotrigona itama</name>
    <dbReference type="NCBI Taxonomy" id="395501"/>
    <lineage>
        <taxon>Eukaryota</taxon>
        <taxon>Metazoa</taxon>
        <taxon>Ecdysozoa</taxon>
        <taxon>Arthropoda</taxon>
        <taxon>Hexapoda</taxon>
        <taxon>Insecta</taxon>
        <taxon>Pterygota</taxon>
        <taxon>Neoptera</taxon>
        <taxon>Endopterygota</taxon>
        <taxon>Hymenoptera</taxon>
        <taxon>Apocrita</taxon>
        <taxon>Aculeata</taxon>
        <taxon>Apoidea</taxon>
        <taxon>Anthophila</taxon>
        <taxon>Apidae</taxon>
        <taxon>Heterotrigona</taxon>
    </lineage>
</organism>
<evidence type="ECO:0000313" key="2">
    <source>
        <dbReference type="Proteomes" id="UP000752696"/>
    </source>
</evidence>
<name>A0A6V7H6F7_9HYME</name>
<keyword evidence="2" id="KW-1185">Reference proteome</keyword>
<reference evidence="1" key="1">
    <citation type="submission" date="2020-07" db="EMBL/GenBank/DDBJ databases">
        <authorList>
            <person name="Nazaruddin N."/>
        </authorList>
    </citation>
    <scope>NUCLEOTIDE SEQUENCE</scope>
</reference>
<gene>
    <name evidence="1" type="ORF">MHI_LOCUS510642</name>
</gene>
<sequence>MDYDSMKQWVTAFGSWRWWKNNTARQGIRRIIVTAAISEDVAREKQSSDEKCRYQMK</sequence>
<proteinExistence type="predicted"/>
<feature type="non-terminal residue" evidence="1">
    <location>
        <position position="57"/>
    </location>
</feature>
<accession>A0A6V7H6F7</accession>
<protein>
    <submittedName>
        <fullName evidence="1">Uncharacterized protein</fullName>
    </submittedName>
</protein>
<dbReference type="EMBL" id="CAJDYZ010008104">
    <property type="protein sequence ID" value="CAD1475054.1"/>
    <property type="molecule type" value="Genomic_DNA"/>
</dbReference>